<dbReference type="EMBL" id="BAABAK010000009">
    <property type="protein sequence ID" value="GAA3964596.1"/>
    <property type="molecule type" value="Genomic_DNA"/>
</dbReference>
<accession>A0ABP7PGC9</accession>
<evidence type="ECO:0000256" key="2">
    <source>
        <dbReference type="ARBA" id="ARBA00023054"/>
    </source>
</evidence>
<comment type="subcellular location">
    <subcellularLocation>
        <location evidence="1">Cell envelope</location>
    </subcellularLocation>
</comment>
<dbReference type="InterPro" id="IPR050465">
    <property type="entry name" value="UPF0194_transport"/>
</dbReference>
<reference evidence="6" key="1">
    <citation type="journal article" date="2019" name="Int. J. Syst. Evol. Microbiol.">
        <title>The Global Catalogue of Microorganisms (GCM) 10K type strain sequencing project: providing services to taxonomists for standard genome sequencing and annotation.</title>
        <authorList>
            <consortium name="The Broad Institute Genomics Platform"/>
            <consortium name="The Broad Institute Genome Sequencing Center for Infectious Disease"/>
            <person name="Wu L."/>
            <person name="Ma J."/>
        </authorList>
    </citation>
    <scope>NUCLEOTIDE SEQUENCE [LARGE SCALE GENOMIC DNA]</scope>
    <source>
        <strain evidence="6">JCM 17338</strain>
    </source>
</reference>
<comment type="caution">
    <text evidence="5">The sequence shown here is derived from an EMBL/GenBank/DDBJ whole genome shotgun (WGS) entry which is preliminary data.</text>
</comment>
<proteinExistence type="predicted"/>
<keyword evidence="4" id="KW-0812">Transmembrane</keyword>
<protein>
    <submittedName>
        <fullName evidence="5">Efflux RND transporter periplasmic adaptor subunit</fullName>
    </submittedName>
</protein>
<dbReference type="Gene3D" id="2.40.420.20">
    <property type="match status" value="1"/>
</dbReference>
<evidence type="ECO:0000313" key="6">
    <source>
        <dbReference type="Proteomes" id="UP001501081"/>
    </source>
</evidence>
<name>A0ABP7PGC9_9SPHI</name>
<dbReference type="Gene3D" id="2.40.50.100">
    <property type="match status" value="1"/>
</dbReference>
<keyword evidence="4" id="KW-1133">Transmembrane helix</keyword>
<keyword evidence="4" id="KW-0472">Membrane</keyword>
<evidence type="ECO:0000256" key="4">
    <source>
        <dbReference type="SAM" id="Phobius"/>
    </source>
</evidence>
<dbReference type="PANTHER" id="PTHR32347:SF23">
    <property type="entry name" value="BLL5650 PROTEIN"/>
    <property type="match status" value="1"/>
</dbReference>
<sequence length="447" mass="50253">MKTFKYLIVSILIVFWAFGTSLDIKQTKQYNRTMDKKIDKKRFSTKTLIIIGGAIAFVAVVIYGYTLSLKKTYSADADKLTISKVEYGDFEDVVLLNASVVPLTSVIVSSSEGGTVAEIFTENGASVVKGTPLLRIANSNAMLGYTSQQTAATEQINQLRKSRLDLEQNQRILNQDVLDVENNLRTATRQYRLDSSLYLKKVITLQEFNKSSQDYEYYQGKLKIVRQAINQENQSRKMQLAQIDQSMGQMNESLEMIRKNIENMTIKAPVSGKLSSYDPVTGKSYNSNEMIGKIDVLQGYKLQAGVDEYYINRVKEGQTATCEFNGKTYDLTVSKVIPEVTAGQFQVEMVFKIPAPEGLRRGLSLQTKLTLSDNSKSLLLAQGQFFQSTGGSWVFVVNNGKAIKKNVKIGRKNYLYYEILEGLAKGDEVITSSYDQFNQFDQVQINK</sequence>
<feature type="transmembrane region" description="Helical" evidence="4">
    <location>
        <begin position="6"/>
        <end position="24"/>
    </location>
</feature>
<dbReference type="Gene3D" id="1.10.287.470">
    <property type="entry name" value="Helix hairpin bin"/>
    <property type="match status" value="1"/>
</dbReference>
<dbReference type="Gene3D" id="2.40.30.170">
    <property type="match status" value="1"/>
</dbReference>
<feature type="coiled-coil region" evidence="3">
    <location>
        <begin position="149"/>
        <end position="176"/>
    </location>
</feature>
<dbReference type="Proteomes" id="UP001501081">
    <property type="component" value="Unassembled WGS sequence"/>
</dbReference>
<evidence type="ECO:0000313" key="5">
    <source>
        <dbReference type="EMBL" id="GAA3964596.1"/>
    </source>
</evidence>
<organism evidence="5 6">
    <name type="scientific">Pedobacter ginsengiterrae</name>
    <dbReference type="NCBI Taxonomy" id="871696"/>
    <lineage>
        <taxon>Bacteria</taxon>
        <taxon>Pseudomonadati</taxon>
        <taxon>Bacteroidota</taxon>
        <taxon>Sphingobacteriia</taxon>
        <taxon>Sphingobacteriales</taxon>
        <taxon>Sphingobacteriaceae</taxon>
        <taxon>Pedobacter</taxon>
    </lineage>
</organism>
<gene>
    <name evidence="5" type="ORF">GCM10022246_17160</name>
</gene>
<dbReference type="RefSeq" id="WP_344766287.1">
    <property type="nucleotide sequence ID" value="NZ_BAABAK010000009.1"/>
</dbReference>
<feature type="transmembrane region" description="Helical" evidence="4">
    <location>
        <begin position="45"/>
        <end position="65"/>
    </location>
</feature>
<evidence type="ECO:0000256" key="1">
    <source>
        <dbReference type="ARBA" id="ARBA00004196"/>
    </source>
</evidence>
<evidence type="ECO:0000256" key="3">
    <source>
        <dbReference type="SAM" id="Coils"/>
    </source>
</evidence>
<keyword evidence="2 3" id="KW-0175">Coiled coil</keyword>
<keyword evidence="6" id="KW-1185">Reference proteome</keyword>
<dbReference type="PANTHER" id="PTHR32347">
    <property type="entry name" value="EFFLUX SYSTEM COMPONENT YKNX-RELATED"/>
    <property type="match status" value="1"/>
</dbReference>